<keyword evidence="4" id="KW-0963">Cytoplasm</keyword>
<dbReference type="EMBL" id="LSSN01001525">
    <property type="protein sequence ID" value="OMJ19306.1"/>
    <property type="molecule type" value="Genomic_DNA"/>
</dbReference>
<comment type="subcellular location">
    <subcellularLocation>
        <location evidence="1">Cytoplasm</location>
        <location evidence="1">Cytoskeleton</location>
        <location evidence="1">Microtubule organizing center</location>
        <location evidence="1">Centrosome</location>
    </subcellularLocation>
    <subcellularLocation>
        <location evidence="2">Cytoplasm</location>
        <location evidence="2">Cytoskeleton</location>
        <location evidence="2">Stress fiber</location>
    </subcellularLocation>
    <subcellularLocation>
        <location evidence="3">Cytoplasm</location>
        <location evidence="3">Myofibril</location>
    </subcellularLocation>
</comment>
<evidence type="ECO:0000313" key="15">
    <source>
        <dbReference type="EMBL" id="OMJ19306.1"/>
    </source>
</evidence>
<reference evidence="14 16" key="1">
    <citation type="submission" date="2017-01" db="EMBL/GenBank/DDBJ databases">
        <authorList>
            <person name="Mah S.A."/>
            <person name="Swanson W.J."/>
            <person name="Moy G.W."/>
            <person name="Vacquier V.D."/>
        </authorList>
    </citation>
    <scope>NUCLEOTIDE SEQUENCE [LARGE SCALE GENOMIC DNA]</scope>
    <source>
        <strain evidence="14 16">GSMNP</strain>
    </source>
</reference>
<proteinExistence type="inferred from homology"/>
<name>A0A1R1XVI3_9FUNG</name>
<comment type="similarity">
    <text evidence="11">Belongs to the dynactin subunit 4 family.</text>
</comment>
<keyword evidence="9" id="KW-0175">Coiled coil</keyword>
<gene>
    <name evidence="15" type="ORF">AYI70_g4817</name>
    <name evidence="14" type="ORF">AYI70_g5241</name>
</gene>
<evidence type="ECO:0000256" key="7">
    <source>
        <dbReference type="ARBA" id="ARBA00022843"/>
    </source>
</evidence>
<evidence type="ECO:0000313" key="16">
    <source>
        <dbReference type="Proteomes" id="UP000187283"/>
    </source>
</evidence>
<dbReference type="PANTHER" id="PTHR13034">
    <property type="entry name" value="DYNACTIN P62 SUBUNIT"/>
    <property type="match status" value="1"/>
</dbReference>
<dbReference type="Pfam" id="PF05502">
    <property type="entry name" value="Dynactin_p62"/>
    <property type="match status" value="1"/>
</dbReference>
<evidence type="ECO:0000256" key="8">
    <source>
        <dbReference type="ARBA" id="ARBA00022990"/>
    </source>
</evidence>
<evidence type="ECO:0000256" key="9">
    <source>
        <dbReference type="ARBA" id="ARBA00023054"/>
    </source>
</evidence>
<evidence type="ECO:0000256" key="2">
    <source>
        <dbReference type="ARBA" id="ARBA00004529"/>
    </source>
</evidence>
<comment type="caution">
    <text evidence="14">The sequence shown here is derived from an EMBL/GenBank/DDBJ whole genome shotgun (WGS) entry which is preliminary data.</text>
</comment>
<evidence type="ECO:0000256" key="13">
    <source>
        <dbReference type="ARBA" id="ARBA00093507"/>
    </source>
</evidence>
<dbReference type="PANTHER" id="PTHR13034:SF2">
    <property type="entry name" value="DYNACTIN SUBUNIT 4"/>
    <property type="match status" value="1"/>
</dbReference>
<dbReference type="STRING" id="133412.A0A1R1XVI3"/>
<dbReference type="InterPro" id="IPR008603">
    <property type="entry name" value="DCTN4"/>
</dbReference>
<dbReference type="AlphaFoldDB" id="A0A1R1XVI3"/>
<dbReference type="GO" id="GO:0001725">
    <property type="term" value="C:stress fiber"/>
    <property type="evidence" value="ECO:0007669"/>
    <property type="project" value="UniProtKB-SubCell"/>
</dbReference>
<keyword evidence="8" id="KW-0007">Acetylation</keyword>
<keyword evidence="10" id="KW-0206">Cytoskeleton</keyword>
<dbReference type="Proteomes" id="UP000187283">
    <property type="component" value="Unassembled WGS sequence"/>
</dbReference>
<keyword evidence="6" id="KW-0597">Phosphoprotein</keyword>
<protein>
    <recommendedName>
        <fullName evidence="12">Dynactin subunit 4</fullName>
    </recommendedName>
</protein>
<keyword evidence="16" id="KW-1185">Reference proteome</keyword>
<evidence type="ECO:0000313" key="14">
    <source>
        <dbReference type="EMBL" id="OMJ18640.1"/>
    </source>
</evidence>
<evidence type="ECO:0000256" key="11">
    <source>
        <dbReference type="ARBA" id="ARBA00034776"/>
    </source>
</evidence>
<dbReference type="GO" id="GO:0005869">
    <property type="term" value="C:dynactin complex"/>
    <property type="evidence" value="ECO:0007669"/>
    <property type="project" value="InterPro"/>
</dbReference>
<organism evidence="14 16">
    <name type="scientific">Smittium culicis</name>
    <dbReference type="NCBI Taxonomy" id="133412"/>
    <lineage>
        <taxon>Eukaryota</taxon>
        <taxon>Fungi</taxon>
        <taxon>Fungi incertae sedis</taxon>
        <taxon>Zoopagomycota</taxon>
        <taxon>Kickxellomycotina</taxon>
        <taxon>Harpellomycetes</taxon>
        <taxon>Harpellales</taxon>
        <taxon>Legeriomycetaceae</taxon>
        <taxon>Smittium</taxon>
    </lineage>
</organism>
<evidence type="ECO:0000256" key="4">
    <source>
        <dbReference type="ARBA" id="ARBA00022490"/>
    </source>
</evidence>
<sequence length="528" mass="60649">MKPSSVFYMCSCTTNSINDSTLENLDPNILRNYISKVASQNDFPTKIHTLSQLYYCYDCKEIKCSSCTFIEPQVYYCPKCLFEVPSASVRSENNFCGRNCYGCPVCGQYLIVSDSNLHSDTNSKNMQIDSQNTQNSFRLQCTVCAWDSREIGWSFSRPTGQISDLKEPDQQKQEFDNLVSYFQNIQKQQLNDPLDSLTERNPFGYDFNWKRQRIQNYGANNGFFGEKITRKIASLRSFHNSDDPALDSENFGIKPYSTNIYKGEDLELLNKVSNIKNGNIDLPLEKLRKSKIPCKTHLDLKVSKRCRKCNHVITKPESKSQSLRLKFNKVAIKHVPSITFPIEFAPNYPIFNDFLLIPPGSSVHKYREFLMPVRFTNPNMFPIDVSVHSIDEQVKIYPINFTLKAHFDQWDYDDDEDAIVDDLELQFGLNRDSFKETLATSENLTPLPTQNKFDELQILFRENMYANNGVLSRRNDSCLILLGISPDKIVSGLNIPIKVTFSPKIDNELDSVASKHQEKVSFISLISF</sequence>
<comment type="subunit">
    <text evidence="13">Subunit of dynactin, a multiprotein complex part of a tripartite complex with dynein and a adapter, such as BICDL1, BICD2 or HOOK3. The dynactin complex is built around ACTR1A/ACTB filament and consists of an actin-related filament composed of a shoulder domain, a pointed end and a barbed end. Its length is defined by its flexible shoulder domain. The soulder is composed of 2 DCTN1 subunits, 4 DCTN2 and 2 DCTN3. The 4 DCNT2 (via N-terminus) bind the ACTR1A filament and act as molecular rulers to determine the length. The pointed end is important for binding dynein-dynactin cargo adapters. Consists of 4 subunits: ACTR10, DCNT4, DCTN5 and DCTN6. The barbed end is composed of a CAPZA1:CAPZB heterodimers, which binds ACTR1A/ACTB filament and dynactin and stabilizes dynactin. Interacts with ATP7B, but not ATP7A, in a copper-dependent manner. Interacts with ANK2; this interaction is required for localization at costameres. Interacts with N4BP2L1.</text>
</comment>
<evidence type="ECO:0000256" key="1">
    <source>
        <dbReference type="ARBA" id="ARBA00004300"/>
    </source>
</evidence>
<evidence type="ECO:0000256" key="10">
    <source>
        <dbReference type="ARBA" id="ARBA00023212"/>
    </source>
</evidence>
<keyword evidence="7" id="KW-0832">Ubl conjugation</keyword>
<keyword evidence="5" id="KW-1017">Isopeptide bond</keyword>
<dbReference type="OrthoDB" id="283815at2759"/>
<evidence type="ECO:0000256" key="3">
    <source>
        <dbReference type="ARBA" id="ARBA00004657"/>
    </source>
</evidence>
<evidence type="ECO:0000256" key="12">
    <source>
        <dbReference type="ARBA" id="ARBA00034864"/>
    </source>
</evidence>
<evidence type="ECO:0000256" key="6">
    <source>
        <dbReference type="ARBA" id="ARBA00022553"/>
    </source>
</evidence>
<accession>A0A1R1XVI3</accession>
<evidence type="ECO:0000256" key="5">
    <source>
        <dbReference type="ARBA" id="ARBA00022499"/>
    </source>
</evidence>
<dbReference type="EMBL" id="LSSN01001690">
    <property type="protein sequence ID" value="OMJ18640.1"/>
    <property type="molecule type" value="Genomic_DNA"/>
</dbReference>